<sequence>MTIDTAAPRRRPVALFVAVGLAGAVGLSVANGRRVQNQRVHELSSPVQEKRDATVKELMLAEDLTDVLTATQNTSPDADKDEAAKAQNAKSLILRQNASASAQRVVIAGGVPDDVAFSTLFALRKDADGGVKGHATDSLVFLGQKSPENLQVLVKKLGDGDPDARGAAGDALAKIGGDTVAKSVDALVKNSDEQDTSLSVSGKLGDAAVPYAVRRLSDPDMSFRAKMAELLGTTGSATAIPALIDATKQENPIVRRAALLSLSKVVQANYAAAAKSDDKLALLRTSEPTLIAALSETSNDARVRSQAGLTLGRFTDPQSIQTLTRALGDDDNLVRLSAVAALQSSGLPAVGPLLALLNGGGNETSRALAAQALGGIGAPEVAPALSRYVSSVEPSATVRQGAVIGLGRLSRAEAVPALVASLEDPDVQVSGAAGDALLNGSMTAAAIPPLIAEFSRPAPAAFNASRVLARMGIAPTEALKTAVASPNPEIQTWAAITLGESGTKDASVAALLETLRQSRSAEVQYAAGQALVRLSEG</sequence>
<dbReference type="Proteomes" id="UP000287394">
    <property type="component" value="Chromosome"/>
</dbReference>
<dbReference type="PANTHER" id="PTHR12697:SF5">
    <property type="entry name" value="DEOXYHYPUSINE HYDROXYLASE"/>
    <property type="match status" value="1"/>
</dbReference>
<dbReference type="OrthoDB" id="462757at2"/>
<name>A0A402CXU9_9BACT</name>
<reference evidence="1 2" key="1">
    <citation type="journal article" date="2019" name="Int. J. Syst. Evol. Microbiol.">
        <title>Capsulimonas corticalis gen. nov., sp. nov., an aerobic capsulated bacterium, of a novel bacterial order, Capsulimonadales ord. nov., of the class Armatimonadia of the phylum Armatimonadetes.</title>
        <authorList>
            <person name="Li J."/>
            <person name="Kudo C."/>
            <person name="Tonouchi A."/>
        </authorList>
    </citation>
    <scope>NUCLEOTIDE SEQUENCE [LARGE SCALE GENOMIC DNA]</scope>
    <source>
        <strain evidence="1 2">AX-7</strain>
    </source>
</reference>
<dbReference type="InterPro" id="IPR016024">
    <property type="entry name" value="ARM-type_fold"/>
</dbReference>
<dbReference type="Pfam" id="PF13646">
    <property type="entry name" value="HEAT_2"/>
    <property type="match status" value="5"/>
</dbReference>
<dbReference type="EMBL" id="AP025739">
    <property type="protein sequence ID" value="BDI32177.1"/>
    <property type="molecule type" value="Genomic_DNA"/>
</dbReference>
<dbReference type="InterPro" id="IPR004155">
    <property type="entry name" value="PBS_lyase_HEAT"/>
</dbReference>
<dbReference type="KEGG" id="ccot:CCAX7_42280"/>
<organism evidence="1 2">
    <name type="scientific">Capsulimonas corticalis</name>
    <dbReference type="NCBI Taxonomy" id="2219043"/>
    <lineage>
        <taxon>Bacteria</taxon>
        <taxon>Bacillati</taxon>
        <taxon>Armatimonadota</taxon>
        <taxon>Armatimonadia</taxon>
        <taxon>Capsulimonadales</taxon>
        <taxon>Capsulimonadaceae</taxon>
        <taxon>Capsulimonas</taxon>
    </lineage>
</organism>
<protein>
    <submittedName>
        <fullName evidence="1">Uncharacterized protein</fullName>
    </submittedName>
</protein>
<evidence type="ECO:0000313" key="1">
    <source>
        <dbReference type="EMBL" id="BDI32177.1"/>
    </source>
</evidence>
<dbReference type="AlphaFoldDB" id="A0A402CXU9"/>
<dbReference type="RefSeq" id="WP_119322130.1">
    <property type="nucleotide sequence ID" value="NZ_AP025739.1"/>
</dbReference>
<evidence type="ECO:0000313" key="2">
    <source>
        <dbReference type="Proteomes" id="UP000287394"/>
    </source>
</evidence>
<dbReference type="GO" id="GO:0016491">
    <property type="term" value="F:oxidoreductase activity"/>
    <property type="evidence" value="ECO:0007669"/>
    <property type="project" value="TreeGrafter"/>
</dbReference>
<gene>
    <name evidence="1" type="ORF">CCAX7_42280</name>
</gene>
<keyword evidence="2" id="KW-1185">Reference proteome</keyword>
<proteinExistence type="predicted"/>
<dbReference type="SUPFAM" id="SSF48371">
    <property type="entry name" value="ARM repeat"/>
    <property type="match status" value="3"/>
</dbReference>
<dbReference type="PANTHER" id="PTHR12697">
    <property type="entry name" value="PBS LYASE HEAT-LIKE PROTEIN"/>
    <property type="match status" value="1"/>
</dbReference>
<dbReference type="SMART" id="SM00567">
    <property type="entry name" value="EZ_HEAT"/>
    <property type="match status" value="6"/>
</dbReference>
<dbReference type="Gene3D" id="1.25.10.10">
    <property type="entry name" value="Leucine-rich Repeat Variant"/>
    <property type="match status" value="5"/>
</dbReference>
<dbReference type="InterPro" id="IPR011989">
    <property type="entry name" value="ARM-like"/>
</dbReference>
<accession>A0A402CXU9</accession>